<proteinExistence type="predicted"/>
<protein>
    <submittedName>
        <fullName evidence="4">Phosphate ABC transporter substrate-binding protein</fullName>
    </submittedName>
</protein>
<dbReference type="SUPFAM" id="SSF53850">
    <property type="entry name" value="Periplasmic binding protein-like II"/>
    <property type="match status" value="1"/>
</dbReference>
<dbReference type="InterPro" id="IPR050811">
    <property type="entry name" value="Phosphate_ABC_transporter"/>
</dbReference>
<sequence>MKARFRKIRTNVCLVGGFLLLWSCTSGNLDNPRQGTIQVSSDESFQPLVDALTLAYEGIYPDAHFIVSYKPEQEAILALLKDSARIAFTSRVLTVQEKEIISKQEGSVKEQKIAIDGIALITSTANQDSLITLAELEAIFKGQIKDWSQLKGSSHSGAITLVFDNSNSSNLNFMLKRFGVEDVTKLPLYTSNSNEEAIAHVRENRSAIGFIGVNWLSDGDALLTHELSKGLRVMGISEKSQPTSIADYAQPFQRQLRAGKYPLARFIYIVSREGFSGLGGGLMTYIARDVGGLVIEKMGLVPTIPYPRDVEVQTKQNF</sequence>
<keyword evidence="1 2" id="KW-0732">Signal</keyword>
<feature type="signal peptide" evidence="2">
    <location>
        <begin position="1"/>
        <end position="28"/>
    </location>
</feature>
<name>A0A4R4K429_9BACT</name>
<dbReference type="Pfam" id="PF12849">
    <property type="entry name" value="PBP_like_2"/>
    <property type="match status" value="1"/>
</dbReference>
<comment type="caution">
    <text evidence="4">The sequence shown here is derived from an EMBL/GenBank/DDBJ whole genome shotgun (WGS) entry which is preliminary data.</text>
</comment>
<evidence type="ECO:0000256" key="1">
    <source>
        <dbReference type="ARBA" id="ARBA00022729"/>
    </source>
</evidence>
<evidence type="ECO:0000259" key="3">
    <source>
        <dbReference type="Pfam" id="PF12849"/>
    </source>
</evidence>
<evidence type="ECO:0000313" key="5">
    <source>
        <dbReference type="Proteomes" id="UP000295706"/>
    </source>
</evidence>
<feature type="domain" description="PBP" evidence="3">
    <location>
        <begin position="30"/>
        <end position="288"/>
    </location>
</feature>
<dbReference type="EMBL" id="SMJU01000016">
    <property type="protein sequence ID" value="TDB60839.1"/>
    <property type="molecule type" value="Genomic_DNA"/>
</dbReference>
<keyword evidence="5" id="KW-1185">Reference proteome</keyword>
<dbReference type="PANTHER" id="PTHR30570:SF1">
    <property type="entry name" value="PHOSPHATE-BINDING PROTEIN PSTS"/>
    <property type="match status" value="1"/>
</dbReference>
<dbReference type="PANTHER" id="PTHR30570">
    <property type="entry name" value="PERIPLASMIC PHOSPHATE BINDING COMPONENT OF PHOSPHATE ABC TRANSPORTER"/>
    <property type="match status" value="1"/>
</dbReference>
<dbReference type="AlphaFoldDB" id="A0A4R4K429"/>
<reference evidence="4 5" key="1">
    <citation type="submission" date="2019-02" db="EMBL/GenBank/DDBJ databases">
        <title>Arundinibacter roseus gen. nov., sp. nov., a new member of the family Cytophagaceae.</title>
        <authorList>
            <person name="Szuroczki S."/>
            <person name="Khayer B."/>
            <person name="Sproer C."/>
            <person name="Toumi M."/>
            <person name="Szabo A."/>
            <person name="Felfoldi T."/>
            <person name="Schumann P."/>
            <person name="Toth E."/>
        </authorList>
    </citation>
    <scope>NUCLEOTIDE SEQUENCE [LARGE SCALE GENOMIC DNA]</scope>
    <source>
        <strain evidence="4 5">DMA-k-7a</strain>
    </source>
</reference>
<evidence type="ECO:0000313" key="4">
    <source>
        <dbReference type="EMBL" id="TDB60839.1"/>
    </source>
</evidence>
<dbReference type="RefSeq" id="WP_132121264.1">
    <property type="nucleotide sequence ID" value="NZ_SMJU01000016.1"/>
</dbReference>
<evidence type="ECO:0000256" key="2">
    <source>
        <dbReference type="SAM" id="SignalP"/>
    </source>
</evidence>
<dbReference type="Proteomes" id="UP000295706">
    <property type="component" value="Unassembled WGS sequence"/>
</dbReference>
<dbReference type="Gene3D" id="3.40.190.10">
    <property type="entry name" value="Periplasmic binding protein-like II"/>
    <property type="match status" value="2"/>
</dbReference>
<accession>A0A4R4K429</accession>
<gene>
    <name evidence="4" type="ORF">EZE20_20565</name>
</gene>
<organism evidence="4 5">
    <name type="scientific">Arundinibacter roseus</name>
    <dbReference type="NCBI Taxonomy" id="2070510"/>
    <lineage>
        <taxon>Bacteria</taxon>
        <taxon>Pseudomonadati</taxon>
        <taxon>Bacteroidota</taxon>
        <taxon>Cytophagia</taxon>
        <taxon>Cytophagales</taxon>
        <taxon>Spirosomataceae</taxon>
        <taxon>Arundinibacter</taxon>
    </lineage>
</organism>
<dbReference type="InterPro" id="IPR024370">
    <property type="entry name" value="PBP_domain"/>
</dbReference>
<dbReference type="OrthoDB" id="1450880at2"/>
<feature type="chain" id="PRO_5020601715" evidence="2">
    <location>
        <begin position="29"/>
        <end position="318"/>
    </location>
</feature>